<protein>
    <submittedName>
        <fullName evidence="6">DNA-binding transcriptional regulator LsrR, DeoR family</fullName>
    </submittedName>
</protein>
<dbReference type="SUPFAM" id="SSF100950">
    <property type="entry name" value="NagB/RpiA/CoA transferase-like"/>
    <property type="match status" value="1"/>
</dbReference>
<organism evidence="6 7">
    <name type="scientific">Desulfopila aestuarii DSM 18488</name>
    <dbReference type="NCBI Taxonomy" id="1121416"/>
    <lineage>
        <taxon>Bacteria</taxon>
        <taxon>Pseudomonadati</taxon>
        <taxon>Thermodesulfobacteriota</taxon>
        <taxon>Desulfobulbia</taxon>
        <taxon>Desulfobulbales</taxon>
        <taxon>Desulfocapsaceae</taxon>
        <taxon>Desulfopila</taxon>
    </lineage>
</organism>
<dbReference type="PANTHER" id="PTHR34294">
    <property type="entry name" value="TRANSCRIPTIONAL REGULATOR-RELATED"/>
    <property type="match status" value="1"/>
</dbReference>
<proteinExistence type="inferred from homology"/>
<dbReference type="Proteomes" id="UP000184603">
    <property type="component" value="Unassembled WGS sequence"/>
</dbReference>
<dbReference type="Gene3D" id="3.40.50.1360">
    <property type="match status" value="1"/>
</dbReference>
<evidence type="ECO:0000256" key="1">
    <source>
        <dbReference type="ARBA" id="ARBA00010466"/>
    </source>
</evidence>
<gene>
    <name evidence="6" type="ORF">SAMN02745220_01453</name>
</gene>
<dbReference type="InterPro" id="IPR037171">
    <property type="entry name" value="NagB/RpiA_transferase-like"/>
</dbReference>
<evidence type="ECO:0000259" key="5">
    <source>
        <dbReference type="Pfam" id="PF04198"/>
    </source>
</evidence>
<name>A0A1M7Y313_9BACT</name>
<evidence type="ECO:0000256" key="2">
    <source>
        <dbReference type="ARBA" id="ARBA00023015"/>
    </source>
</evidence>
<comment type="similarity">
    <text evidence="1">Belongs to the SorC transcriptional regulatory family.</text>
</comment>
<dbReference type="InterPro" id="IPR007324">
    <property type="entry name" value="Sugar-bd_dom_put"/>
</dbReference>
<dbReference type="InterPro" id="IPR051054">
    <property type="entry name" value="SorC_transcr_regulators"/>
</dbReference>
<evidence type="ECO:0000256" key="3">
    <source>
        <dbReference type="ARBA" id="ARBA00023125"/>
    </source>
</evidence>
<dbReference type="Gene3D" id="1.10.10.10">
    <property type="entry name" value="Winged helix-like DNA-binding domain superfamily/Winged helix DNA-binding domain"/>
    <property type="match status" value="1"/>
</dbReference>
<dbReference type="InterPro" id="IPR036388">
    <property type="entry name" value="WH-like_DNA-bd_sf"/>
</dbReference>
<keyword evidence="4" id="KW-0804">Transcription</keyword>
<sequence length="322" mass="35112">MLQSKEKQLLTRIAWAYHNENMTQADIAAKFGLTRAKVNKLLQDCLDIGMVQIIINSDEASCAEVECQLERRYGLCKAIVVPTPVKEKHLYTAVGATAGDYISQHLRNGQSLGLGWGKTLRASLDGIRQRSPEETAIVSLFGGLPRSGTTNPYDVAAMFARKLNVAQCHYVAAPMYVTSEDVRKALMSQPMFEKIFRRAVEVDMALIGAGDLSTRSTNVVLGALTSDEWHSLLEAGAVGEVFGYFLDSEGKPIDHPLNNRFIGAELDQLKTIPIKVIASGGLQKVPILRAILKEHYADILVTDEITAHAICDAQDGEGASLA</sequence>
<keyword evidence="3 6" id="KW-0238">DNA-binding</keyword>
<evidence type="ECO:0000313" key="7">
    <source>
        <dbReference type="Proteomes" id="UP000184603"/>
    </source>
</evidence>
<evidence type="ECO:0000256" key="4">
    <source>
        <dbReference type="ARBA" id="ARBA00023163"/>
    </source>
</evidence>
<reference evidence="6 7" key="1">
    <citation type="submission" date="2016-12" db="EMBL/GenBank/DDBJ databases">
        <authorList>
            <person name="Song W.-J."/>
            <person name="Kurnit D.M."/>
        </authorList>
    </citation>
    <scope>NUCLEOTIDE SEQUENCE [LARGE SCALE GENOMIC DNA]</scope>
    <source>
        <strain evidence="6 7">DSM 18488</strain>
    </source>
</reference>
<dbReference type="OrthoDB" id="9808171at2"/>
<dbReference type="RefSeq" id="WP_159441243.1">
    <property type="nucleotide sequence ID" value="NZ_FRFE01000005.1"/>
</dbReference>
<keyword evidence="7" id="KW-1185">Reference proteome</keyword>
<accession>A0A1M7Y313</accession>
<dbReference type="STRING" id="1121416.SAMN02745220_01453"/>
<dbReference type="PANTHER" id="PTHR34294:SF1">
    <property type="entry name" value="TRANSCRIPTIONAL REGULATOR LSRR"/>
    <property type="match status" value="1"/>
</dbReference>
<dbReference type="AlphaFoldDB" id="A0A1M7Y313"/>
<feature type="domain" description="Sugar-binding" evidence="5">
    <location>
        <begin position="61"/>
        <end position="310"/>
    </location>
</feature>
<dbReference type="GO" id="GO:0003677">
    <property type="term" value="F:DNA binding"/>
    <property type="evidence" value="ECO:0007669"/>
    <property type="project" value="UniProtKB-KW"/>
</dbReference>
<dbReference type="Pfam" id="PF04198">
    <property type="entry name" value="Sugar-bind"/>
    <property type="match status" value="1"/>
</dbReference>
<evidence type="ECO:0000313" key="6">
    <source>
        <dbReference type="EMBL" id="SHO46372.1"/>
    </source>
</evidence>
<keyword evidence="2" id="KW-0805">Transcription regulation</keyword>
<dbReference type="EMBL" id="FRFE01000005">
    <property type="protein sequence ID" value="SHO46372.1"/>
    <property type="molecule type" value="Genomic_DNA"/>
</dbReference>
<dbReference type="GO" id="GO:0030246">
    <property type="term" value="F:carbohydrate binding"/>
    <property type="evidence" value="ECO:0007669"/>
    <property type="project" value="InterPro"/>
</dbReference>